<evidence type="ECO:0000313" key="1">
    <source>
        <dbReference type="EMBL" id="KAK1866048.1"/>
    </source>
</evidence>
<organism evidence="1 2">
    <name type="scientific">Pyropia yezoensis</name>
    <name type="common">Susabi-nori</name>
    <name type="synonym">Porphyra yezoensis</name>
    <dbReference type="NCBI Taxonomy" id="2788"/>
    <lineage>
        <taxon>Eukaryota</taxon>
        <taxon>Rhodophyta</taxon>
        <taxon>Bangiophyceae</taxon>
        <taxon>Bangiales</taxon>
        <taxon>Bangiaceae</taxon>
        <taxon>Pyropia</taxon>
    </lineage>
</organism>
<keyword evidence="2" id="KW-1185">Reference proteome</keyword>
<dbReference type="EMBL" id="CM020619">
    <property type="protein sequence ID" value="KAK1866048.1"/>
    <property type="molecule type" value="Genomic_DNA"/>
</dbReference>
<comment type="caution">
    <text evidence="1">The sequence shown here is derived from an EMBL/GenBank/DDBJ whole genome shotgun (WGS) entry which is preliminary data.</text>
</comment>
<sequence>MHPPPPTATVVPPTASASPSSPSPSPRRCPRRRRRSFGHLVLLPFTSARVVAMVASGPTKSVRLYCKGVVLGYKRSLRNQYVDQVRIKVQGLDDKKDVDFYLGKRVAYIYKAKTVKKATPTTEGRYRVIWGRIIGSHGNNGSVRAKFRKNLPPTSIGGPVRIMLYPSRI</sequence>
<accession>A0ACC3C7L2</accession>
<protein>
    <submittedName>
        <fullName evidence="1">Uncharacterized protein</fullName>
    </submittedName>
</protein>
<proteinExistence type="predicted"/>
<evidence type="ECO:0000313" key="2">
    <source>
        <dbReference type="Proteomes" id="UP000798662"/>
    </source>
</evidence>
<name>A0ACC3C7L2_PYRYE</name>
<dbReference type="Proteomes" id="UP000798662">
    <property type="component" value="Chromosome 2"/>
</dbReference>
<gene>
    <name evidence="1" type="ORF">I4F81_008568</name>
</gene>
<reference evidence="1" key="1">
    <citation type="submission" date="2019-11" db="EMBL/GenBank/DDBJ databases">
        <title>Nori genome reveals adaptations in red seaweeds to the harsh intertidal environment.</title>
        <authorList>
            <person name="Wang D."/>
            <person name="Mao Y."/>
        </authorList>
    </citation>
    <scope>NUCLEOTIDE SEQUENCE</scope>
    <source>
        <tissue evidence="1">Gametophyte</tissue>
    </source>
</reference>